<dbReference type="GO" id="GO:0000160">
    <property type="term" value="P:phosphorelay signal transduction system"/>
    <property type="evidence" value="ECO:0007669"/>
    <property type="project" value="UniProtKB-KW"/>
</dbReference>
<feature type="transmembrane region" description="Helical" evidence="4">
    <location>
        <begin position="145"/>
        <end position="165"/>
    </location>
</feature>
<feature type="transmembrane region" description="Helical" evidence="4">
    <location>
        <begin position="91"/>
        <end position="113"/>
    </location>
</feature>
<keyword evidence="4" id="KW-0472">Membrane</keyword>
<name>A0A3N2C495_9MICO</name>
<dbReference type="AlphaFoldDB" id="A0A3N2C495"/>
<evidence type="ECO:0000313" key="6">
    <source>
        <dbReference type="EMBL" id="ROR82358.1"/>
    </source>
</evidence>
<dbReference type="Proteomes" id="UP000266915">
    <property type="component" value="Unassembled WGS sequence"/>
</dbReference>
<protein>
    <submittedName>
        <fullName evidence="6">Signal transduction histidine kinase</fullName>
    </submittedName>
</protein>
<evidence type="ECO:0000256" key="3">
    <source>
        <dbReference type="ARBA" id="ARBA00023012"/>
    </source>
</evidence>
<proteinExistence type="predicted"/>
<keyword evidence="2 6" id="KW-0418">Kinase</keyword>
<keyword evidence="3" id="KW-0902">Two-component regulatory system</keyword>
<keyword evidence="4" id="KW-0812">Transmembrane</keyword>
<keyword evidence="7" id="KW-1185">Reference proteome</keyword>
<gene>
    <name evidence="6" type="ORF">EDD42_2447</name>
</gene>
<feature type="transmembrane region" description="Helical" evidence="4">
    <location>
        <begin position="66"/>
        <end position="85"/>
    </location>
</feature>
<evidence type="ECO:0000256" key="1">
    <source>
        <dbReference type="ARBA" id="ARBA00022679"/>
    </source>
</evidence>
<dbReference type="Gene3D" id="3.30.565.10">
    <property type="entry name" value="Histidine kinase-like ATPase, C-terminal domain"/>
    <property type="match status" value="1"/>
</dbReference>
<sequence>MDRVARTQRRLLLRTTRLFGLAGCVTAAMILSVPGVVSGGRYTVLLILVAALALTHVAAEQYDGRRWLVLVFLVGVGVVVVIGLSDGNTGQVGSASAIAAITSLGLGAVAARLVPLRRTWPLLLTAFVVTAVTIIVVTGPTALTIPTIGLTAVVWVAIGAFGGWLDTSIPRLIRRVDTIGSAYNAERLASQAESQRRQDARLLHDTALATLTMLAHSGRGVDAAALRSQAGNDAHLLRSLRLGEELSPVSSGSYILQRGADFTLDEGIEAVTDRFAGLGLTVNVYGGGQANLDPRVREAFLLALGECLENVRRHSGVDSADVTVSIDELTARLLITDTGTGFDPSAVPDGHLGVAESVVARIQEVGGQARVFSAPGAGTTVILEVPQA</sequence>
<dbReference type="SUPFAM" id="SSF55874">
    <property type="entry name" value="ATPase domain of HSP90 chaperone/DNA topoisomerase II/histidine kinase"/>
    <property type="match status" value="1"/>
</dbReference>
<feature type="transmembrane region" description="Helical" evidence="4">
    <location>
        <begin position="12"/>
        <end position="33"/>
    </location>
</feature>
<dbReference type="InterPro" id="IPR050482">
    <property type="entry name" value="Sensor_HK_TwoCompSys"/>
</dbReference>
<dbReference type="Pfam" id="PF02518">
    <property type="entry name" value="HATPase_c"/>
    <property type="match status" value="1"/>
</dbReference>
<feature type="transmembrane region" description="Helical" evidence="4">
    <location>
        <begin position="39"/>
        <end position="59"/>
    </location>
</feature>
<evidence type="ECO:0000256" key="4">
    <source>
        <dbReference type="SAM" id="Phobius"/>
    </source>
</evidence>
<feature type="transmembrane region" description="Helical" evidence="4">
    <location>
        <begin position="120"/>
        <end position="139"/>
    </location>
</feature>
<dbReference type="PANTHER" id="PTHR24421">
    <property type="entry name" value="NITRATE/NITRITE SENSOR PROTEIN NARX-RELATED"/>
    <property type="match status" value="1"/>
</dbReference>
<accession>A0A3N2C495</accession>
<comment type="caution">
    <text evidence="6">The sequence shown here is derived from an EMBL/GenBank/DDBJ whole genome shotgun (WGS) entry which is preliminary data.</text>
</comment>
<dbReference type="CDD" id="cd16917">
    <property type="entry name" value="HATPase_UhpB-NarQ-NarX-like"/>
    <property type="match status" value="1"/>
</dbReference>
<keyword evidence="1" id="KW-0808">Transferase</keyword>
<evidence type="ECO:0000256" key="2">
    <source>
        <dbReference type="ARBA" id="ARBA00022777"/>
    </source>
</evidence>
<evidence type="ECO:0000259" key="5">
    <source>
        <dbReference type="Pfam" id="PF02518"/>
    </source>
</evidence>
<evidence type="ECO:0000313" key="7">
    <source>
        <dbReference type="Proteomes" id="UP000266915"/>
    </source>
</evidence>
<organism evidence="6 7">
    <name type="scientific">Plantibacter flavus</name>
    <dbReference type="NCBI Taxonomy" id="150123"/>
    <lineage>
        <taxon>Bacteria</taxon>
        <taxon>Bacillati</taxon>
        <taxon>Actinomycetota</taxon>
        <taxon>Actinomycetes</taxon>
        <taxon>Micrococcales</taxon>
        <taxon>Microbacteriaceae</taxon>
        <taxon>Plantibacter</taxon>
    </lineage>
</organism>
<reference evidence="6 7" key="1">
    <citation type="submission" date="2018-11" db="EMBL/GenBank/DDBJ databases">
        <title>Sequencing the genomes of 1000 actinobacteria strains.</title>
        <authorList>
            <person name="Klenk H.-P."/>
        </authorList>
    </citation>
    <scope>NUCLEOTIDE SEQUENCE [LARGE SCALE GENOMIC DNA]</scope>
    <source>
        <strain evidence="6 7">DSM 14012</strain>
    </source>
</reference>
<dbReference type="GO" id="GO:0016301">
    <property type="term" value="F:kinase activity"/>
    <property type="evidence" value="ECO:0007669"/>
    <property type="project" value="UniProtKB-KW"/>
</dbReference>
<dbReference type="EMBL" id="RKHL01000001">
    <property type="protein sequence ID" value="ROR82358.1"/>
    <property type="molecule type" value="Genomic_DNA"/>
</dbReference>
<dbReference type="InterPro" id="IPR036890">
    <property type="entry name" value="HATPase_C_sf"/>
</dbReference>
<feature type="domain" description="Histidine kinase/HSP90-like ATPase" evidence="5">
    <location>
        <begin position="301"/>
        <end position="387"/>
    </location>
</feature>
<dbReference type="InterPro" id="IPR003594">
    <property type="entry name" value="HATPase_dom"/>
</dbReference>
<keyword evidence="4" id="KW-1133">Transmembrane helix</keyword>